<reference evidence="5" key="1">
    <citation type="journal article" date="2021" name="Antonie Van Leeuwenhoek">
        <title>Draft genome and description of Waterburya agarophytonicola gen. nov. sp. nov. (Pleurocapsales, Cyanobacteria): a seaweed symbiont.</title>
        <authorList>
            <person name="Bonthond G."/>
            <person name="Shalygin S."/>
            <person name="Bayer T."/>
            <person name="Weinberger F."/>
        </authorList>
    </citation>
    <scope>NUCLEOTIDE SEQUENCE</scope>
    <source>
        <strain evidence="5">KI4</strain>
    </source>
</reference>
<dbReference type="InterPro" id="IPR041492">
    <property type="entry name" value="HAD_2"/>
</dbReference>
<organism evidence="5 6">
    <name type="scientific">Waterburya agarophytonicola KI4</name>
    <dbReference type="NCBI Taxonomy" id="2874699"/>
    <lineage>
        <taxon>Bacteria</taxon>
        <taxon>Bacillati</taxon>
        <taxon>Cyanobacteriota</taxon>
        <taxon>Cyanophyceae</taxon>
        <taxon>Pleurocapsales</taxon>
        <taxon>Hyellaceae</taxon>
        <taxon>Waterburya</taxon>
        <taxon>Waterburya agarophytonicola</taxon>
    </lineage>
</organism>
<dbReference type="AlphaFoldDB" id="A0A964BP57"/>
<evidence type="ECO:0000313" key="5">
    <source>
        <dbReference type="EMBL" id="MCC0176241.1"/>
    </source>
</evidence>
<evidence type="ECO:0000256" key="1">
    <source>
        <dbReference type="ARBA" id="ARBA00001946"/>
    </source>
</evidence>
<evidence type="ECO:0000256" key="2">
    <source>
        <dbReference type="ARBA" id="ARBA00022723"/>
    </source>
</evidence>
<dbReference type="GO" id="GO:0016791">
    <property type="term" value="F:phosphatase activity"/>
    <property type="evidence" value="ECO:0007669"/>
    <property type="project" value="TreeGrafter"/>
</dbReference>
<name>A0A964BP57_9CYAN</name>
<keyword evidence="6" id="KW-1185">Reference proteome</keyword>
<dbReference type="InterPro" id="IPR036412">
    <property type="entry name" value="HAD-like_sf"/>
</dbReference>
<proteinExistence type="predicted"/>
<dbReference type="Proteomes" id="UP000729733">
    <property type="component" value="Unassembled WGS sequence"/>
</dbReference>
<dbReference type="Gene3D" id="3.40.50.1000">
    <property type="entry name" value="HAD superfamily/HAD-like"/>
    <property type="match status" value="1"/>
</dbReference>
<protein>
    <submittedName>
        <fullName evidence="5">HAD-IA family hydrolase</fullName>
    </submittedName>
</protein>
<evidence type="ECO:0000256" key="3">
    <source>
        <dbReference type="ARBA" id="ARBA00022801"/>
    </source>
</evidence>
<evidence type="ECO:0000256" key="4">
    <source>
        <dbReference type="ARBA" id="ARBA00022842"/>
    </source>
</evidence>
<dbReference type="PANTHER" id="PTHR18901">
    <property type="entry name" value="2-DEOXYGLUCOSE-6-PHOSPHATE PHOSPHATASE 2"/>
    <property type="match status" value="1"/>
</dbReference>
<dbReference type="GO" id="GO:0046872">
    <property type="term" value="F:metal ion binding"/>
    <property type="evidence" value="ECO:0007669"/>
    <property type="project" value="UniProtKB-KW"/>
</dbReference>
<dbReference type="Gene3D" id="1.10.150.240">
    <property type="entry name" value="Putative phosphatase, domain 2"/>
    <property type="match status" value="1"/>
</dbReference>
<dbReference type="FunFam" id="1.10.150.240:FF:000001">
    <property type="entry name" value="Haloacid dehalogenase-like hydrolase domain"/>
    <property type="match status" value="1"/>
</dbReference>
<dbReference type="InterPro" id="IPR023214">
    <property type="entry name" value="HAD_sf"/>
</dbReference>
<dbReference type="EMBL" id="JADWDC010000007">
    <property type="protein sequence ID" value="MCC0176241.1"/>
    <property type="molecule type" value="Genomic_DNA"/>
</dbReference>
<dbReference type="NCBIfam" id="TIGR01509">
    <property type="entry name" value="HAD-SF-IA-v3"/>
    <property type="match status" value="1"/>
</dbReference>
<keyword evidence="4" id="KW-0460">Magnesium</keyword>
<dbReference type="SUPFAM" id="SSF56784">
    <property type="entry name" value="HAD-like"/>
    <property type="match status" value="1"/>
</dbReference>
<gene>
    <name evidence="5" type="ORF">I4641_04525</name>
</gene>
<sequence>MDGLLLDTESLNERVNGEIVERYGKSFTSDIKIAIAGTTAVNSAQTIIKTLEIPLTIEEYLGERNKLLYPLYPTAKTFPGAVELVQHLAQYNIPQAIASSSSRKNFEMKTVNHQDWLKYFELFTLGDDPEIKQGKPAPDIFLLTAQRLNAQPENCLVFEDSLSGMEAAIAAGMTVVVIPDPVFDKKMFTAADMVLNSMTEFDPQMITS</sequence>
<evidence type="ECO:0000313" key="6">
    <source>
        <dbReference type="Proteomes" id="UP000729733"/>
    </source>
</evidence>
<dbReference type="Pfam" id="PF13419">
    <property type="entry name" value="HAD_2"/>
    <property type="match status" value="1"/>
</dbReference>
<dbReference type="FunFam" id="3.40.50.1000:FF:000055">
    <property type="entry name" value="Haloacid dehalogenase-like hydrolase family protein"/>
    <property type="match status" value="1"/>
</dbReference>
<comment type="caution">
    <text evidence="5">The sequence shown here is derived from an EMBL/GenBank/DDBJ whole genome shotgun (WGS) entry which is preliminary data.</text>
</comment>
<keyword evidence="2" id="KW-0479">Metal-binding</keyword>
<dbReference type="InterPro" id="IPR023198">
    <property type="entry name" value="PGP-like_dom2"/>
</dbReference>
<keyword evidence="3 5" id="KW-0378">Hydrolase</keyword>
<dbReference type="PANTHER" id="PTHR18901:SF38">
    <property type="entry name" value="PSEUDOURIDINE-5'-PHOSPHATASE"/>
    <property type="match status" value="1"/>
</dbReference>
<accession>A0A964BP57</accession>
<dbReference type="InterPro" id="IPR006439">
    <property type="entry name" value="HAD-SF_hydro_IA"/>
</dbReference>
<comment type="cofactor">
    <cofactor evidence="1">
        <name>Mg(2+)</name>
        <dbReference type="ChEBI" id="CHEBI:18420"/>
    </cofactor>
</comment>